<protein>
    <submittedName>
        <fullName evidence="1">Uncharacterized protein</fullName>
    </submittedName>
</protein>
<accession>A0A8S5M948</accession>
<evidence type="ECO:0000313" key="1">
    <source>
        <dbReference type="EMBL" id="DAD78475.1"/>
    </source>
</evidence>
<proteinExistence type="predicted"/>
<dbReference type="EMBL" id="BK014844">
    <property type="protein sequence ID" value="DAD78475.1"/>
    <property type="molecule type" value="Genomic_DNA"/>
</dbReference>
<organism evidence="1">
    <name type="scientific">Siphoviridae sp. ctGkF12</name>
    <dbReference type="NCBI Taxonomy" id="2826224"/>
    <lineage>
        <taxon>Viruses</taxon>
        <taxon>Duplodnaviria</taxon>
        <taxon>Heunggongvirae</taxon>
        <taxon>Uroviricota</taxon>
        <taxon>Caudoviricetes</taxon>
    </lineage>
</organism>
<reference evidence="1" key="1">
    <citation type="journal article" date="2021" name="Proc. Natl. Acad. Sci. U.S.A.">
        <title>A Catalog of Tens of Thousands of Viruses from Human Metagenomes Reveals Hidden Associations with Chronic Diseases.</title>
        <authorList>
            <person name="Tisza M.J."/>
            <person name="Buck C.B."/>
        </authorList>
    </citation>
    <scope>NUCLEOTIDE SEQUENCE</scope>
    <source>
        <strain evidence="1">CtGkF12</strain>
    </source>
</reference>
<sequence>MKKINYEILKEDVRPSVTNFYIFYKETNFTKDDVSKFALSFRKERDTKCNIHIIDSMEIVDFMDIFTNLPKKQKELKSDHFIATLFFDTNNILWYPFKEK</sequence>
<name>A0A8S5M948_9CAUD</name>